<evidence type="ECO:0000313" key="3">
    <source>
        <dbReference type="EMBL" id="QBE48352.1"/>
    </source>
</evidence>
<dbReference type="AlphaFoldDB" id="A0A4P6KDP4"/>
<dbReference type="InterPro" id="IPR003673">
    <property type="entry name" value="CoA-Trfase_fam_III"/>
</dbReference>
<proteinExistence type="predicted"/>
<dbReference type="OrthoDB" id="9797653at2"/>
<dbReference type="PANTHER" id="PTHR48207:SF3">
    <property type="entry name" value="SUCCINATE--HYDROXYMETHYLGLUTARATE COA-TRANSFERASE"/>
    <property type="match status" value="1"/>
</dbReference>
<feature type="compositionally biased region" description="Basic residues" evidence="2">
    <location>
        <begin position="22"/>
        <end position="32"/>
    </location>
</feature>
<dbReference type="GO" id="GO:0008410">
    <property type="term" value="F:CoA-transferase activity"/>
    <property type="evidence" value="ECO:0007669"/>
    <property type="project" value="TreeGrafter"/>
</dbReference>
<accession>A0A4P6KDP4</accession>
<dbReference type="SUPFAM" id="SSF89796">
    <property type="entry name" value="CoA-transferase family III (CaiB/BaiF)"/>
    <property type="match status" value="1"/>
</dbReference>
<dbReference type="EMBL" id="CP035806">
    <property type="protein sequence ID" value="QBE48352.1"/>
    <property type="molecule type" value="Genomic_DNA"/>
</dbReference>
<dbReference type="Gene3D" id="3.30.1540.10">
    <property type="entry name" value="formyl-coa transferase, domain 3"/>
    <property type="match status" value="1"/>
</dbReference>
<feature type="region of interest" description="Disordered" evidence="2">
    <location>
        <begin position="1"/>
        <end position="47"/>
    </location>
</feature>
<name>A0A4P6KDP4_9MICO</name>
<evidence type="ECO:0000256" key="2">
    <source>
        <dbReference type="SAM" id="MobiDB-lite"/>
    </source>
</evidence>
<sequence>MTHAEVRGPVVDWRQEAGPRTGPHRRGAVRRGRPGDERGDVDEQAETARNGGALAGIRVADFSRVLAGPHATMILADLGADVIKIESPEGDGTRQWRPPVNAVGQSTYFAGVNRGKRSVVCDLRDPEGLARARELARTADVVIENFKPGTMEKFGLGYDAVAAENPGVVYCSISGFGDSAGRDLPGYDLLVQAVGGLMSITGQSDADGGEPTKVGVALVDILTGLNAVIGIQAALMARGSGSGAGAGAGGDGGGDGGDGAGGTGGTGGRGQHVKVTLLGSLLSALANQASSTLETGASPGRMGNAHPSIAPYETFAAADQPIALAVGTDGQFARLCEVLDVAELASDERFATNPQRVAHRVELRAALEQRLRSRSAAEWIDALTAANIPAGRVNTIGQAIELATSLGLDPVAETRAVASDGAHRTLRSIATPISLSATPAAYRVPPPGIGEHQDAEWLPRPAD</sequence>
<evidence type="ECO:0000313" key="4">
    <source>
        <dbReference type="Proteomes" id="UP000289260"/>
    </source>
</evidence>
<dbReference type="PANTHER" id="PTHR48207">
    <property type="entry name" value="SUCCINATE--HYDROXYMETHYLGLUTARATE COA-TRANSFERASE"/>
    <property type="match status" value="1"/>
</dbReference>
<protein>
    <submittedName>
        <fullName evidence="3">CoA transferase</fullName>
    </submittedName>
</protein>
<keyword evidence="1 3" id="KW-0808">Transferase</keyword>
<dbReference type="Gene3D" id="3.40.50.10540">
    <property type="entry name" value="Crotonobetainyl-coa:carnitine coa-transferase, domain 1"/>
    <property type="match status" value="1"/>
</dbReference>
<keyword evidence="4" id="KW-1185">Reference proteome</keyword>
<dbReference type="Pfam" id="PF02515">
    <property type="entry name" value="CoA_transf_3"/>
    <property type="match status" value="2"/>
</dbReference>
<dbReference type="InterPro" id="IPR044855">
    <property type="entry name" value="CoA-Trfase_III_dom3_sf"/>
</dbReference>
<dbReference type="KEGG" id="ltr:EVS81_05450"/>
<dbReference type="InterPro" id="IPR050483">
    <property type="entry name" value="CoA-transferase_III_domain"/>
</dbReference>
<dbReference type="InterPro" id="IPR023606">
    <property type="entry name" value="CoA-Trfase_III_dom_1_sf"/>
</dbReference>
<reference evidence="3 4" key="1">
    <citation type="submission" date="2019-02" db="EMBL/GenBank/DDBJ databases">
        <authorList>
            <person name="Sun L."/>
            <person name="Pan D."/>
            <person name="Wu X."/>
        </authorList>
    </citation>
    <scope>NUCLEOTIDE SEQUENCE [LARGE SCALE GENOMIC DNA]</scope>
    <source>
        <strain evidence="3 4">JW-1</strain>
    </source>
</reference>
<organism evidence="3 4">
    <name type="scientific">Leucobacter triazinivorans</name>
    <dbReference type="NCBI Taxonomy" id="1784719"/>
    <lineage>
        <taxon>Bacteria</taxon>
        <taxon>Bacillati</taxon>
        <taxon>Actinomycetota</taxon>
        <taxon>Actinomycetes</taxon>
        <taxon>Micrococcales</taxon>
        <taxon>Microbacteriaceae</taxon>
        <taxon>Leucobacter</taxon>
    </lineage>
</organism>
<evidence type="ECO:0000256" key="1">
    <source>
        <dbReference type="ARBA" id="ARBA00022679"/>
    </source>
</evidence>
<feature type="region of interest" description="Disordered" evidence="2">
    <location>
        <begin position="244"/>
        <end position="269"/>
    </location>
</feature>
<gene>
    <name evidence="3" type="ORF">EVS81_05450</name>
</gene>
<dbReference type="Proteomes" id="UP000289260">
    <property type="component" value="Chromosome"/>
</dbReference>